<dbReference type="Gene3D" id="1.10.8.430">
    <property type="entry name" value="Helical domain of apoptotic protease-activating factors"/>
    <property type="match status" value="1"/>
</dbReference>
<comment type="caution">
    <text evidence="6">The sequence shown here is derived from an EMBL/GenBank/DDBJ whole genome shotgun (WGS) entry which is preliminary data.</text>
</comment>
<evidence type="ECO:0000256" key="2">
    <source>
        <dbReference type="ARBA" id="ARBA00022737"/>
    </source>
</evidence>
<proteinExistence type="predicted"/>
<dbReference type="InterPro" id="IPR044974">
    <property type="entry name" value="Disease_R_plants"/>
</dbReference>
<evidence type="ECO:0000313" key="7">
    <source>
        <dbReference type="Proteomes" id="UP001457282"/>
    </source>
</evidence>
<keyword evidence="1" id="KW-0433">Leucine-rich repeat</keyword>
<feature type="domain" description="Disease resistance protein winged helix" evidence="4">
    <location>
        <begin position="117"/>
        <end position="188"/>
    </location>
</feature>
<reference evidence="6 7" key="1">
    <citation type="journal article" date="2023" name="G3 (Bethesda)">
        <title>A chromosome-length genome assembly and annotation of blackberry (Rubus argutus, cv. 'Hillquist').</title>
        <authorList>
            <person name="Bruna T."/>
            <person name="Aryal R."/>
            <person name="Dudchenko O."/>
            <person name="Sargent D.J."/>
            <person name="Mead D."/>
            <person name="Buti M."/>
            <person name="Cavallini A."/>
            <person name="Hytonen T."/>
            <person name="Andres J."/>
            <person name="Pham M."/>
            <person name="Weisz D."/>
            <person name="Mascagni F."/>
            <person name="Usai G."/>
            <person name="Natali L."/>
            <person name="Bassil N."/>
            <person name="Fernandez G.E."/>
            <person name="Lomsadze A."/>
            <person name="Armour M."/>
            <person name="Olukolu B."/>
            <person name="Poorten T."/>
            <person name="Britton C."/>
            <person name="Davik J."/>
            <person name="Ashrafi H."/>
            <person name="Aiden E.L."/>
            <person name="Borodovsky M."/>
            <person name="Worthington M."/>
        </authorList>
    </citation>
    <scope>NUCLEOTIDE SEQUENCE [LARGE SCALE GENOMIC DNA]</scope>
    <source>
        <strain evidence="6">PI 553951</strain>
    </source>
</reference>
<dbReference type="InterPro" id="IPR003591">
    <property type="entry name" value="Leu-rich_rpt_typical-subtyp"/>
</dbReference>
<dbReference type="PROSITE" id="PS51450">
    <property type="entry name" value="LRR"/>
    <property type="match status" value="1"/>
</dbReference>
<keyword evidence="2" id="KW-0677">Repeat</keyword>
<dbReference type="InterPro" id="IPR001611">
    <property type="entry name" value="Leu-rich_rpt"/>
</dbReference>
<keyword evidence="7" id="KW-1185">Reference proteome</keyword>
<dbReference type="Pfam" id="PF23559">
    <property type="entry name" value="WHD_DRP"/>
    <property type="match status" value="1"/>
</dbReference>
<dbReference type="SMART" id="SM00369">
    <property type="entry name" value="LRR_TYP"/>
    <property type="match status" value="2"/>
</dbReference>
<dbReference type="SUPFAM" id="SSF52058">
    <property type="entry name" value="L domain-like"/>
    <property type="match status" value="1"/>
</dbReference>
<dbReference type="InterPro" id="IPR055414">
    <property type="entry name" value="LRR_R13L4/SHOC2-like"/>
</dbReference>
<keyword evidence="3" id="KW-0611">Plant defense</keyword>
<dbReference type="Gene3D" id="3.80.10.10">
    <property type="entry name" value="Ribonuclease Inhibitor"/>
    <property type="match status" value="1"/>
</dbReference>
<dbReference type="InterPro" id="IPR027417">
    <property type="entry name" value="P-loop_NTPase"/>
</dbReference>
<evidence type="ECO:0000256" key="1">
    <source>
        <dbReference type="ARBA" id="ARBA00022614"/>
    </source>
</evidence>
<organism evidence="6 7">
    <name type="scientific">Rubus argutus</name>
    <name type="common">Southern blackberry</name>
    <dbReference type="NCBI Taxonomy" id="59490"/>
    <lineage>
        <taxon>Eukaryota</taxon>
        <taxon>Viridiplantae</taxon>
        <taxon>Streptophyta</taxon>
        <taxon>Embryophyta</taxon>
        <taxon>Tracheophyta</taxon>
        <taxon>Spermatophyta</taxon>
        <taxon>Magnoliopsida</taxon>
        <taxon>eudicotyledons</taxon>
        <taxon>Gunneridae</taxon>
        <taxon>Pentapetalae</taxon>
        <taxon>rosids</taxon>
        <taxon>fabids</taxon>
        <taxon>Rosales</taxon>
        <taxon>Rosaceae</taxon>
        <taxon>Rosoideae</taxon>
        <taxon>Rosoideae incertae sedis</taxon>
        <taxon>Rubus</taxon>
    </lineage>
</organism>
<evidence type="ECO:0000259" key="5">
    <source>
        <dbReference type="Pfam" id="PF23598"/>
    </source>
</evidence>
<dbReference type="GO" id="GO:0098542">
    <property type="term" value="P:defense response to other organism"/>
    <property type="evidence" value="ECO:0007669"/>
    <property type="project" value="TreeGrafter"/>
</dbReference>
<dbReference type="Pfam" id="PF23598">
    <property type="entry name" value="LRR_14"/>
    <property type="match status" value="1"/>
</dbReference>
<gene>
    <name evidence="6" type="ORF">M0R45_027052</name>
</gene>
<dbReference type="InterPro" id="IPR042197">
    <property type="entry name" value="Apaf_helical"/>
</dbReference>
<protein>
    <recommendedName>
        <fullName evidence="8">NB-ARC domain-containing protein</fullName>
    </recommendedName>
</protein>
<feature type="domain" description="Disease resistance R13L4/SHOC-2-like LRR" evidence="5">
    <location>
        <begin position="297"/>
        <end position="487"/>
    </location>
</feature>
<dbReference type="Gene3D" id="1.10.10.10">
    <property type="entry name" value="Winged helix-like DNA-binding domain superfamily/Winged helix DNA-binding domain"/>
    <property type="match status" value="1"/>
</dbReference>
<evidence type="ECO:0000259" key="4">
    <source>
        <dbReference type="Pfam" id="PF23559"/>
    </source>
</evidence>
<name>A0AAW1WZ61_RUBAR</name>
<accession>A0AAW1WZ61</accession>
<dbReference type="PANTHER" id="PTHR23155:SF1241">
    <property type="entry name" value="DISEASE RESISTANCE RPP13-LIKE PROTEIN 1-RELATED"/>
    <property type="match status" value="1"/>
</dbReference>
<dbReference type="InterPro" id="IPR032675">
    <property type="entry name" value="LRR_dom_sf"/>
</dbReference>
<sequence length="494" mass="56612">MMRATSDMIMLDKLSHSDSLELFNSVAFRGREQDKSNKGFGDTAEKIVRKCGGLPLVVKTLGGLLLHKGTIREWEEVLKSEIWKVKVVQEDVFRPLLLSYYDLAPEIKSCLLYCSTFPKDFVFSIEMLIEQWMSQGYLNVRENREETTEGREIFNKLVMRCFFQDFQKDALTKEIIGCKMHDTVHDFVQFLTQNECFTMEATSTRGIETSSTNEYGWNECFTKPLPGDKVRHLTLINESMSPLFMYGDDFVNCEILRTLATFDSRITSIDSNLIRWLKRLRTLNLRDNDIEEVPEEIGDLMHLRYIDLSSNRMLRELPDSVCNLYNLQTLRLDGCGNLAKLPDNMGKLINLKHLHVDGCGALRYLPKGIGSIRNLRTLDGKDAGRVYCSEHAEALTLGDLNMMNQLRRLSIQIERIGADAASMAQKAELRKKQLLSHLRLVLPRFDKDLNAGVIDGLQPHENLESLILYGYKGSTWPAWMTYVVFDQIDSLSSS</sequence>
<evidence type="ECO:0008006" key="8">
    <source>
        <dbReference type="Google" id="ProtNLM"/>
    </source>
</evidence>
<dbReference type="Proteomes" id="UP001457282">
    <property type="component" value="Unassembled WGS sequence"/>
</dbReference>
<evidence type="ECO:0000313" key="6">
    <source>
        <dbReference type="EMBL" id="KAK9929990.1"/>
    </source>
</evidence>
<dbReference type="AlphaFoldDB" id="A0AAW1WZ61"/>
<dbReference type="EMBL" id="JBEDUW010000005">
    <property type="protein sequence ID" value="KAK9929990.1"/>
    <property type="molecule type" value="Genomic_DNA"/>
</dbReference>
<dbReference type="InterPro" id="IPR036388">
    <property type="entry name" value="WH-like_DNA-bd_sf"/>
</dbReference>
<dbReference type="FunFam" id="1.10.10.10:FF:000322">
    <property type="entry name" value="Probable disease resistance protein At1g63360"/>
    <property type="match status" value="1"/>
</dbReference>
<dbReference type="GO" id="GO:0043531">
    <property type="term" value="F:ADP binding"/>
    <property type="evidence" value="ECO:0007669"/>
    <property type="project" value="InterPro"/>
</dbReference>
<dbReference type="SUPFAM" id="SSF52540">
    <property type="entry name" value="P-loop containing nucleoside triphosphate hydrolases"/>
    <property type="match status" value="1"/>
</dbReference>
<dbReference type="InterPro" id="IPR058922">
    <property type="entry name" value="WHD_DRP"/>
</dbReference>
<evidence type="ECO:0000256" key="3">
    <source>
        <dbReference type="ARBA" id="ARBA00022821"/>
    </source>
</evidence>
<dbReference type="PANTHER" id="PTHR23155">
    <property type="entry name" value="DISEASE RESISTANCE PROTEIN RP"/>
    <property type="match status" value="1"/>
</dbReference>